<dbReference type="EMBL" id="JAPDRN010000037">
    <property type="protein sequence ID" value="KAJ9634678.1"/>
    <property type="molecule type" value="Genomic_DNA"/>
</dbReference>
<dbReference type="AlphaFoldDB" id="A0AA38Y4H7"/>
<evidence type="ECO:0000313" key="2">
    <source>
        <dbReference type="Proteomes" id="UP001172681"/>
    </source>
</evidence>
<gene>
    <name evidence="1" type="ORF">H2204_006127</name>
</gene>
<accession>A0AA38Y4H7</accession>
<sequence>MDVDAYNKLREEFMQVFEREEKADQVSASSDENALQLSSILNDGWARGTFW</sequence>
<protein>
    <submittedName>
        <fullName evidence="1">Uncharacterized protein</fullName>
    </submittedName>
</protein>
<evidence type="ECO:0000313" key="1">
    <source>
        <dbReference type="EMBL" id="KAJ9634678.1"/>
    </source>
</evidence>
<dbReference type="Proteomes" id="UP001172681">
    <property type="component" value="Unassembled WGS sequence"/>
</dbReference>
<organism evidence="1 2">
    <name type="scientific">Knufia peltigerae</name>
    <dbReference type="NCBI Taxonomy" id="1002370"/>
    <lineage>
        <taxon>Eukaryota</taxon>
        <taxon>Fungi</taxon>
        <taxon>Dikarya</taxon>
        <taxon>Ascomycota</taxon>
        <taxon>Pezizomycotina</taxon>
        <taxon>Eurotiomycetes</taxon>
        <taxon>Chaetothyriomycetidae</taxon>
        <taxon>Chaetothyriales</taxon>
        <taxon>Trichomeriaceae</taxon>
        <taxon>Knufia</taxon>
    </lineage>
</organism>
<proteinExistence type="predicted"/>
<reference evidence="1" key="1">
    <citation type="submission" date="2022-10" db="EMBL/GenBank/DDBJ databases">
        <title>Culturing micro-colonial fungi from biological soil crusts in the Mojave desert and describing Neophaeococcomyces mojavensis, and introducing the new genera and species Taxawa tesnikishii.</title>
        <authorList>
            <person name="Kurbessoian T."/>
            <person name="Stajich J.E."/>
        </authorList>
    </citation>
    <scope>NUCLEOTIDE SEQUENCE</scope>
    <source>
        <strain evidence="1">TK_35</strain>
    </source>
</reference>
<keyword evidence="2" id="KW-1185">Reference proteome</keyword>
<name>A0AA38Y4H7_9EURO</name>
<comment type="caution">
    <text evidence="1">The sequence shown here is derived from an EMBL/GenBank/DDBJ whole genome shotgun (WGS) entry which is preliminary data.</text>
</comment>